<dbReference type="Proteomes" id="UP000318939">
    <property type="component" value="Chromosome"/>
</dbReference>
<feature type="transmembrane region" description="Helical" evidence="2">
    <location>
        <begin position="52"/>
        <end position="71"/>
    </location>
</feature>
<keyword evidence="2" id="KW-0812">Transmembrane</keyword>
<evidence type="ECO:0000256" key="1">
    <source>
        <dbReference type="SAM" id="MobiDB-lite"/>
    </source>
</evidence>
<evidence type="ECO:0000313" key="4">
    <source>
        <dbReference type="Proteomes" id="UP000318939"/>
    </source>
</evidence>
<reference evidence="3" key="1">
    <citation type="journal article" date="2019" name="Phytopathology">
        <title>A Novel Group of Rhizobium tumorigenes-Like Agrobacteria Associated with Crown Gall Disease of Rhododendron and Blueberry.</title>
        <authorList>
            <person name="Kuzmanovic N."/>
            <person name="Behrens P."/>
            <person name="Idczak E."/>
            <person name="Wagner S."/>
            <person name="Gotz M."/>
            <person name="Sproer C."/>
            <person name="Bunk B."/>
            <person name="Overmann J."/>
            <person name="Smalla K."/>
        </authorList>
    </citation>
    <scope>NUCLEOTIDE SEQUENCE</scope>
    <source>
        <strain evidence="3">Rho-6.2</strain>
    </source>
</reference>
<reference evidence="3" key="2">
    <citation type="journal article" date="2023" name="MicrobiologyOpen">
        <title>Genomics of the tumorigenes clade of the family Rhizobiaceae and description of Rhizobium rhododendri sp. nov.</title>
        <authorList>
            <person name="Kuzmanovic N."/>
            <person name="diCenzo G.C."/>
            <person name="Bunk B."/>
            <person name="Sproeer C."/>
            <person name="Fruehling A."/>
            <person name="Neumann-Schaal M."/>
            <person name="Overmann J."/>
            <person name="Smalla K."/>
        </authorList>
    </citation>
    <scope>NUCLEOTIDE SEQUENCE</scope>
    <source>
        <strain evidence="3">Rho-6.2</strain>
    </source>
</reference>
<keyword evidence="2" id="KW-1133">Transmembrane helix</keyword>
<accession>A0ABY8IK97</accession>
<proteinExistence type="predicted"/>
<evidence type="ECO:0000313" key="3">
    <source>
        <dbReference type="EMBL" id="WFS23783.1"/>
    </source>
</evidence>
<protein>
    <submittedName>
        <fullName evidence="3">Uncharacterized protein</fullName>
    </submittedName>
</protein>
<gene>
    <name evidence="3" type="ORF">PR018_04515</name>
</gene>
<dbReference type="RefSeq" id="WP_142829553.1">
    <property type="nucleotide sequence ID" value="NZ_CP117267.1"/>
</dbReference>
<organism evidence="3 4">
    <name type="scientific">Rhizobium rhododendri</name>
    <dbReference type="NCBI Taxonomy" id="2506430"/>
    <lineage>
        <taxon>Bacteria</taxon>
        <taxon>Pseudomonadati</taxon>
        <taxon>Pseudomonadota</taxon>
        <taxon>Alphaproteobacteria</taxon>
        <taxon>Hyphomicrobiales</taxon>
        <taxon>Rhizobiaceae</taxon>
        <taxon>Rhizobium/Agrobacterium group</taxon>
        <taxon>Rhizobium</taxon>
    </lineage>
</organism>
<name>A0ABY8IK97_9HYPH</name>
<feature type="region of interest" description="Disordered" evidence="1">
    <location>
        <begin position="1"/>
        <end position="23"/>
    </location>
</feature>
<dbReference type="EMBL" id="CP117267">
    <property type="protein sequence ID" value="WFS23783.1"/>
    <property type="molecule type" value="Genomic_DNA"/>
</dbReference>
<evidence type="ECO:0000256" key="2">
    <source>
        <dbReference type="SAM" id="Phobius"/>
    </source>
</evidence>
<keyword evidence="2" id="KW-0472">Membrane</keyword>
<sequence>MAKNDEDLHAGFTGTPIEPSDSVAEKAKAVVSGLKDEASAVSAAAAEHPHTATALLVTIGAIAFGLGYALGHSSGVNSRQRFWR</sequence>
<keyword evidence="4" id="KW-1185">Reference proteome</keyword>